<evidence type="ECO:0000313" key="3">
    <source>
        <dbReference type="Proteomes" id="UP001642409"/>
    </source>
</evidence>
<dbReference type="Proteomes" id="UP001642409">
    <property type="component" value="Unassembled WGS sequence"/>
</dbReference>
<proteinExistence type="predicted"/>
<name>A0AA86UAR3_9EUKA</name>
<evidence type="ECO:0000313" key="2">
    <source>
        <dbReference type="EMBL" id="CAL6059861.1"/>
    </source>
</evidence>
<protein>
    <submittedName>
        <fullName evidence="2">Hypothetical_protein</fullName>
    </submittedName>
</protein>
<comment type="caution">
    <text evidence="1">The sequence shown here is derived from an EMBL/GenBank/DDBJ whole genome shotgun (WGS) entry which is preliminary data.</text>
</comment>
<gene>
    <name evidence="1" type="ORF">HINF_LOCUS35729</name>
    <name evidence="2" type="ORF">HINF_LOCUS48949</name>
</gene>
<evidence type="ECO:0000313" key="1">
    <source>
        <dbReference type="EMBL" id="CAI9948084.1"/>
    </source>
</evidence>
<reference evidence="2 3" key="2">
    <citation type="submission" date="2024-07" db="EMBL/GenBank/DDBJ databases">
        <authorList>
            <person name="Akdeniz Z."/>
        </authorList>
    </citation>
    <scope>NUCLEOTIDE SEQUENCE [LARGE SCALE GENOMIC DNA]</scope>
</reference>
<reference evidence="1" key="1">
    <citation type="submission" date="2023-06" db="EMBL/GenBank/DDBJ databases">
        <authorList>
            <person name="Kurt Z."/>
        </authorList>
    </citation>
    <scope>NUCLEOTIDE SEQUENCE</scope>
</reference>
<sequence length="111" mass="12954">MNNNESNLEKQDQLAALSPILSKTHLLTVPQPLPNRTVLNSEDNCKIIGLEPLSCCTNKQMVKKIQKLLKFTIKLDEYLDYLNNCFKQNDEVYIRIFRNYTALRNIVIWLV</sequence>
<dbReference type="EMBL" id="CAXDID020000227">
    <property type="protein sequence ID" value="CAL6059861.1"/>
    <property type="molecule type" value="Genomic_DNA"/>
</dbReference>
<accession>A0AA86UAR3</accession>
<dbReference type="AlphaFoldDB" id="A0AA86UAR3"/>
<dbReference type="EMBL" id="CATOUU010000785">
    <property type="protein sequence ID" value="CAI9948084.1"/>
    <property type="molecule type" value="Genomic_DNA"/>
</dbReference>
<keyword evidence="3" id="KW-1185">Reference proteome</keyword>
<organism evidence="1">
    <name type="scientific">Hexamita inflata</name>
    <dbReference type="NCBI Taxonomy" id="28002"/>
    <lineage>
        <taxon>Eukaryota</taxon>
        <taxon>Metamonada</taxon>
        <taxon>Diplomonadida</taxon>
        <taxon>Hexamitidae</taxon>
        <taxon>Hexamitinae</taxon>
        <taxon>Hexamita</taxon>
    </lineage>
</organism>